<comment type="caution">
    <text evidence="1">The sequence shown here is derived from an EMBL/GenBank/DDBJ whole genome shotgun (WGS) entry which is preliminary data.</text>
</comment>
<dbReference type="EMBL" id="JAWSTH010000006">
    <property type="protein sequence ID" value="MDW5593570.1"/>
    <property type="molecule type" value="Genomic_DNA"/>
</dbReference>
<reference evidence="2" key="1">
    <citation type="submission" date="2023-07" db="EMBL/GenBank/DDBJ databases">
        <title>Conexibacter stalactiti sp. nov., isolated from stalactites in a lava cave and emended description of the genus Conexibacter.</title>
        <authorList>
            <person name="Lee S.D."/>
        </authorList>
    </citation>
    <scope>NUCLEOTIDE SEQUENCE [LARGE SCALE GENOMIC DNA]</scope>
    <source>
        <strain evidence="2">KCTC 39840</strain>
    </source>
</reference>
<sequence>MPASQFGERQYELAANLELLAGSSRFFAPTTPVEASLGIDAALTPGDPRVWRLLGLPPPRGVRADPGSFSAWPAGTPASATPPFLLSLFLQYKRSTRLTRSTANEWSAHRAPYWRVDLSARQHQTLLDLEAAVQGDAEVRYAAPRFWRHEDMWYLQGSSGVIDNSLLISPASIGSGHECITWSQGRGMLAHSEPRNVEFENAESFGRALRTRTRPARVRRPRDHFDELAEALAPLTPSKRDKAAWALQVADQLERERDHADIDREVDAEVVDVLADFAVVAEAAQAAGASWTILVLRGEDALG</sequence>
<dbReference type="Proteomes" id="UP001284601">
    <property type="component" value="Unassembled WGS sequence"/>
</dbReference>
<gene>
    <name evidence="1" type="ORF">R7226_04435</name>
</gene>
<evidence type="ECO:0008006" key="3">
    <source>
        <dbReference type="Google" id="ProtNLM"/>
    </source>
</evidence>
<evidence type="ECO:0000313" key="1">
    <source>
        <dbReference type="EMBL" id="MDW5593570.1"/>
    </source>
</evidence>
<dbReference type="RefSeq" id="WP_318595831.1">
    <property type="nucleotide sequence ID" value="NZ_JAWSTH010000006.1"/>
</dbReference>
<proteinExistence type="predicted"/>
<evidence type="ECO:0000313" key="2">
    <source>
        <dbReference type="Proteomes" id="UP001284601"/>
    </source>
</evidence>
<accession>A0ABU4HLX5</accession>
<keyword evidence="2" id="KW-1185">Reference proteome</keyword>
<organism evidence="1 2">
    <name type="scientific">Conexibacter stalactiti</name>
    <dbReference type="NCBI Taxonomy" id="1940611"/>
    <lineage>
        <taxon>Bacteria</taxon>
        <taxon>Bacillati</taxon>
        <taxon>Actinomycetota</taxon>
        <taxon>Thermoleophilia</taxon>
        <taxon>Solirubrobacterales</taxon>
        <taxon>Conexibacteraceae</taxon>
        <taxon>Conexibacter</taxon>
    </lineage>
</organism>
<name>A0ABU4HLX5_9ACTN</name>
<protein>
    <recommendedName>
        <fullName evidence="3">DUF4123 domain-containing protein</fullName>
    </recommendedName>
</protein>